<feature type="transmembrane region" description="Helical" evidence="1">
    <location>
        <begin position="136"/>
        <end position="156"/>
    </location>
</feature>
<evidence type="ECO:0000256" key="1">
    <source>
        <dbReference type="SAM" id="Phobius"/>
    </source>
</evidence>
<feature type="transmembrane region" description="Helical" evidence="1">
    <location>
        <begin position="12"/>
        <end position="31"/>
    </location>
</feature>
<name>A0A0G9N3H2_9SPHN</name>
<gene>
    <name evidence="3" type="ORF">AAW00_03930</name>
</gene>
<keyword evidence="1" id="KW-0472">Membrane</keyword>
<keyword evidence="1" id="KW-0812">Transmembrane</keyword>
<evidence type="ECO:0000313" key="4">
    <source>
        <dbReference type="Proteomes" id="UP000053464"/>
    </source>
</evidence>
<reference evidence="3 4" key="1">
    <citation type="submission" date="2015-04" db="EMBL/GenBank/DDBJ databases">
        <title>The draft genome sequence of Erythrobacter luteus KA37.</title>
        <authorList>
            <person name="Zhuang L."/>
            <person name="Liu Y."/>
            <person name="Shao Z."/>
        </authorList>
    </citation>
    <scope>NUCLEOTIDE SEQUENCE [LARGE SCALE GENOMIC DNA]</scope>
    <source>
        <strain evidence="3 4">KA37</strain>
    </source>
</reference>
<evidence type="ECO:0000313" key="3">
    <source>
        <dbReference type="EMBL" id="KLE36088.1"/>
    </source>
</evidence>
<feature type="transmembrane region" description="Helical" evidence="1">
    <location>
        <begin position="57"/>
        <end position="77"/>
    </location>
</feature>
<dbReference type="RefSeq" id="WP_047002979.1">
    <property type="nucleotide sequence ID" value="NZ_LBHB01000001.1"/>
</dbReference>
<keyword evidence="4" id="KW-1185">Reference proteome</keyword>
<keyword evidence="1" id="KW-1133">Transmembrane helix</keyword>
<evidence type="ECO:0000259" key="2">
    <source>
        <dbReference type="Pfam" id="PF06724"/>
    </source>
</evidence>
<comment type="caution">
    <text evidence="3">The sequence shown here is derived from an EMBL/GenBank/DDBJ whole genome shotgun (WGS) entry which is preliminary data.</text>
</comment>
<feature type="transmembrane region" description="Helical" evidence="1">
    <location>
        <begin position="226"/>
        <end position="247"/>
    </location>
</feature>
<feature type="transmembrane region" description="Helical" evidence="1">
    <location>
        <begin position="97"/>
        <end position="116"/>
    </location>
</feature>
<dbReference type="Pfam" id="PF06724">
    <property type="entry name" value="DUF1206"/>
    <property type="match status" value="3"/>
</dbReference>
<feature type="transmembrane region" description="Helical" evidence="1">
    <location>
        <begin position="187"/>
        <end position="206"/>
    </location>
</feature>
<sequence>MVDKSQKFTWLVRLGYAARGLTYLLLGYMALGTRASPDEGNQAVFEMIQDVPLGQPLLYLMAIGLAAYCVFKFASAIGDVQHRGSDTKGILQRVGDAASGIAYAILAWAALQFAGGDKQSAESGQTAQATGTVLDWSLGGVLIGLVGLGFLIGGFMQAKKAYTASFMHRMAGDAPSQVELVGRVGHAARAVVFAIVGWSLVQAAWLESTSQVKGIGEALLSLRESGFMYTLVCIGLMLFGVFSLVAARYRIIPDFGAEGLKPNFR</sequence>
<organism evidence="3 4">
    <name type="scientific">Aurantiacibacter luteus</name>
    <dbReference type="NCBI Taxonomy" id="1581420"/>
    <lineage>
        <taxon>Bacteria</taxon>
        <taxon>Pseudomonadati</taxon>
        <taxon>Pseudomonadota</taxon>
        <taxon>Alphaproteobacteria</taxon>
        <taxon>Sphingomonadales</taxon>
        <taxon>Erythrobacteraceae</taxon>
        <taxon>Aurantiacibacter</taxon>
    </lineage>
</organism>
<feature type="domain" description="DUF1206" evidence="2">
    <location>
        <begin position="95"/>
        <end position="163"/>
    </location>
</feature>
<accession>A0A0G9N3H2</accession>
<dbReference type="STRING" id="1581420.AAW00_03930"/>
<dbReference type="AlphaFoldDB" id="A0A0G9N3H2"/>
<dbReference type="Proteomes" id="UP000053464">
    <property type="component" value="Unassembled WGS sequence"/>
</dbReference>
<dbReference type="OrthoDB" id="5702018at2"/>
<feature type="domain" description="DUF1206" evidence="2">
    <location>
        <begin position="14"/>
        <end position="77"/>
    </location>
</feature>
<dbReference type="EMBL" id="LBHB01000001">
    <property type="protein sequence ID" value="KLE36088.1"/>
    <property type="molecule type" value="Genomic_DNA"/>
</dbReference>
<feature type="domain" description="DUF1206" evidence="2">
    <location>
        <begin position="184"/>
        <end position="250"/>
    </location>
</feature>
<dbReference type="PATRIC" id="fig|1581420.6.peg.794"/>
<proteinExistence type="predicted"/>
<protein>
    <recommendedName>
        <fullName evidence="2">DUF1206 domain-containing protein</fullName>
    </recommendedName>
</protein>
<dbReference type="InterPro" id="IPR009597">
    <property type="entry name" value="DUF1206"/>
</dbReference>